<evidence type="ECO:0000313" key="3">
    <source>
        <dbReference type="EMBL" id="SEK26700.1"/>
    </source>
</evidence>
<reference evidence="4" key="1">
    <citation type="submission" date="2016-10" db="EMBL/GenBank/DDBJ databases">
        <authorList>
            <person name="Varghese N."/>
        </authorList>
    </citation>
    <scope>NUCLEOTIDE SEQUENCE [LARGE SCALE GENOMIC DNA]</scope>
    <source>
        <strain evidence="4">DSM 45096 / BCRC 16803 / CGMCC 4.1857 / CIP 109030 / JCM 12277 / KCTC 19219 / NBRC 100920 / 33214</strain>
    </source>
</reference>
<dbReference type="RefSeq" id="WP_042442191.1">
    <property type="nucleotide sequence ID" value="NZ_BBPN01000002.1"/>
</dbReference>
<accession>A0A1H7FR95</accession>
<proteinExistence type="predicted"/>
<dbReference type="EMBL" id="FOAZ01000001">
    <property type="protein sequence ID" value="SEK26700.1"/>
    <property type="molecule type" value="Genomic_DNA"/>
</dbReference>
<dbReference type="Proteomes" id="UP000183015">
    <property type="component" value="Unassembled WGS sequence"/>
</dbReference>
<keyword evidence="2" id="KW-0472">Membrane</keyword>
<sequence length="259" mass="28003">MNAFDEAVLHEALDERVAPVPVPPLPLASIVDAGTRRRRARRLLSGAGVAAAVAATTVIAATAWSGPSEVRPSAPATPKSTPSPTVSAALPMLDRLPTGVLAGHHWSLRVVTYREQGDGLYCLQWKVAVDGHENPELNGGCDGVPQGQHDYQMQEMDVQRDPRLHTSPQIGVLFSGNTAPAGAVTLRATWGGGSATSPVFMLRGDIRRYFVLAIPYVPGHPSAYYTVHLAFLDRNGRVIPDYISRPPVQWRLNYPTYVK</sequence>
<feature type="compositionally biased region" description="Low complexity" evidence="1">
    <location>
        <begin position="72"/>
        <end position="86"/>
    </location>
</feature>
<protein>
    <submittedName>
        <fullName evidence="3">Uncharacterized protein</fullName>
    </submittedName>
</protein>
<evidence type="ECO:0000256" key="1">
    <source>
        <dbReference type="SAM" id="MobiDB-lite"/>
    </source>
</evidence>
<name>A0A1H7FR95_STRJI</name>
<feature type="transmembrane region" description="Helical" evidence="2">
    <location>
        <begin position="43"/>
        <end position="64"/>
    </location>
</feature>
<evidence type="ECO:0000256" key="2">
    <source>
        <dbReference type="SAM" id="Phobius"/>
    </source>
</evidence>
<gene>
    <name evidence="3" type="ORF">SAMN05414137_101306</name>
</gene>
<organism evidence="3 4">
    <name type="scientific">Streptacidiphilus jiangxiensis</name>
    <dbReference type="NCBI Taxonomy" id="235985"/>
    <lineage>
        <taxon>Bacteria</taxon>
        <taxon>Bacillati</taxon>
        <taxon>Actinomycetota</taxon>
        <taxon>Actinomycetes</taxon>
        <taxon>Kitasatosporales</taxon>
        <taxon>Streptomycetaceae</taxon>
        <taxon>Streptacidiphilus</taxon>
    </lineage>
</organism>
<feature type="region of interest" description="Disordered" evidence="1">
    <location>
        <begin position="66"/>
        <end position="86"/>
    </location>
</feature>
<dbReference type="AlphaFoldDB" id="A0A1H7FR95"/>
<keyword evidence="4" id="KW-1185">Reference proteome</keyword>
<dbReference type="STRING" id="235985.SAMN05414137_101306"/>
<keyword evidence="2" id="KW-1133">Transmembrane helix</keyword>
<evidence type="ECO:0000313" key="4">
    <source>
        <dbReference type="Proteomes" id="UP000183015"/>
    </source>
</evidence>
<dbReference type="OrthoDB" id="9978163at2"/>
<keyword evidence="2" id="KW-0812">Transmembrane</keyword>